<feature type="compositionally biased region" description="Basic and acidic residues" evidence="1">
    <location>
        <begin position="18"/>
        <end position="31"/>
    </location>
</feature>
<evidence type="ECO:0000313" key="2">
    <source>
        <dbReference type="EMBL" id="OBS08766.1"/>
    </source>
</evidence>
<evidence type="ECO:0000256" key="1">
    <source>
        <dbReference type="SAM" id="MobiDB-lite"/>
    </source>
</evidence>
<feature type="compositionally biased region" description="Low complexity" evidence="1">
    <location>
        <begin position="63"/>
        <end position="75"/>
    </location>
</feature>
<dbReference type="EMBL" id="JQSG02000006">
    <property type="protein sequence ID" value="OBS08766.1"/>
    <property type="molecule type" value="Genomic_DNA"/>
</dbReference>
<proteinExistence type="predicted"/>
<gene>
    <name evidence="2" type="ORF">Thpro_023016</name>
</gene>
<comment type="caution">
    <text evidence="2">The sequence shown here is derived from an EMBL/GenBank/DDBJ whole genome shotgun (WGS) entry which is preliminary data.</text>
</comment>
<name>A0A1A6C2H4_9GAMM</name>
<protein>
    <recommendedName>
        <fullName evidence="4">Nucleoprotein/polynucleotide-associated enzyme</fullName>
    </recommendedName>
</protein>
<evidence type="ECO:0008006" key="4">
    <source>
        <dbReference type="Google" id="ProtNLM"/>
    </source>
</evidence>
<feature type="compositionally biased region" description="Basic and acidic residues" evidence="1">
    <location>
        <begin position="39"/>
        <end position="57"/>
    </location>
</feature>
<dbReference type="Proteomes" id="UP000029273">
    <property type="component" value="Unassembled WGS sequence"/>
</dbReference>
<dbReference type="Pfam" id="PF09831">
    <property type="entry name" value="DUF2058"/>
    <property type="match status" value="1"/>
</dbReference>
<organism evidence="2 3">
    <name type="scientific">Acidihalobacter prosperus</name>
    <dbReference type="NCBI Taxonomy" id="160660"/>
    <lineage>
        <taxon>Bacteria</taxon>
        <taxon>Pseudomonadati</taxon>
        <taxon>Pseudomonadota</taxon>
        <taxon>Gammaproteobacteria</taxon>
        <taxon>Chromatiales</taxon>
        <taxon>Ectothiorhodospiraceae</taxon>
        <taxon>Acidihalobacter</taxon>
    </lineage>
</organism>
<reference evidence="2 3" key="1">
    <citation type="journal article" date="2014" name="Genome Announc.">
        <title>Draft Genome Sequence of the Iron-Oxidizing, Acidophilic, and Halotolerant 'Thiobacillus prosperus' Type Strain DSM 5130.</title>
        <authorList>
            <person name="Ossandon F.J."/>
            <person name="Cardenas J.P."/>
            <person name="Corbett M."/>
            <person name="Quatrini R."/>
            <person name="Holmes D.S."/>
            <person name="Watkin E."/>
        </authorList>
    </citation>
    <scope>NUCLEOTIDE SEQUENCE [LARGE SCALE GENOMIC DNA]</scope>
    <source>
        <strain evidence="2 3">DSM 5130</strain>
    </source>
</reference>
<sequence length="203" mass="22105">MNNALRDQLLKAGLVTEDQVKAADDKPKGEPTGRNAKRAGGERKRSPQGDRRAEGGTRRRKPPAAVAASRPAASSAGGGRAAKKANPAQTPSPHAHLDKSQREAVRRFLREQRVNAAGGETPYHFQEGTAVRKIWVTPEQRTGLTGGVLVIVPRNERYYVIDAAQVDALLALDPKAEVIRADARSDEEDPAYRDHPIPDDLVW</sequence>
<dbReference type="AlphaFoldDB" id="A0A1A6C2H4"/>
<dbReference type="OrthoDB" id="5294470at2"/>
<accession>A0A1A6C2H4</accession>
<keyword evidence="3" id="KW-1185">Reference proteome</keyword>
<feature type="region of interest" description="Disordered" evidence="1">
    <location>
        <begin position="1"/>
        <end position="101"/>
    </location>
</feature>
<evidence type="ECO:0000313" key="3">
    <source>
        <dbReference type="Proteomes" id="UP000029273"/>
    </source>
</evidence>
<dbReference type="InterPro" id="IPR018636">
    <property type="entry name" value="DUF2058"/>
</dbReference>
<dbReference type="RefSeq" id="WP_038091208.1">
    <property type="nucleotide sequence ID" value="NZ_JQSG02000006.1"/>
</dbReference>
<feature type="region of interest" description="Disordered" evidence="1">
    <location>
        <begin position="182"/>
        <end position="203"/>
    </location>
</feature>